<reference evidence="2 3" key="1">
    <citation type="submission" date="2019-03" db="EMBL/GenBank/DDBJ databases">
        <title>Draft genome sequences of novel Actinobacteria.</title>
        <authorList>
            <person name="Sahin N."/>
            <person name="Ay H."/>
            <person name="Saygin H."/>
        </authorList>
    </citation>
    <scope>NUCLEOTIDE SEQUENCE [LARGE SCALE GENOMIC DNA]</scope>
    <source>
        <strain evidence="2 3">7K502</strain>
    </source>
</reference>
<protein>
    <submittedName>
        <fullName evidence="2">Uncharacterized protein</fullName>
    </submittedName>
</protein>
<keyword evidence="1" id="KW-1133">Transmembrane helix</keyword>
<dbReference type="EMBL" id="SMKW01000027">
    <property type="protein sequence ID" value="TDD49007.1"/>
    <property type="molecule type" value="Genomic_DNA"/>
</dbReference>
<keyword evidence="3" id="KW-1185">Reference proteome</keyword>
<keyword evidence="1" id="KW-0812">Transmembrane</keyword>
<evidence type="ECO:0000313" key="3">
    <source>
        <dbReference type="Proteomes" id="UP000294947"/>
    </source>
</evidence>
<dbReference type="Proteomes" id="UP000294947">
    <property type="component" value="Unassembled WGS sequence"/>
</dbReference>
<evidence type="ECO:0000313" key="2">
    <source>
        <dbReference type="EMBL" id="TDD49007.1"/>
    </source>
</evidence>
<organism evidence="2 3">
    <name type="scientific">Saccharopolyspora elongata</name>
    <dbReference type="NCBI Taxonomy" id="2530387"/>
    <lineage>
        <taxon>Bacteria</taxon>
        <taxon>Bacillati</taxon>
        <taxon>Actinomycetota</taxon>
        <taxon>Actinomycetes</taxon>
        <taxon>Pseudonocardiales</taxon>
        <taxon>Pseudonocardiaceae</taxon>
        <taxon>Saccharopolyspora</taxon>
    </lineage>
</organism>
<dbReference type="RefSeq" id="WP_132487655.1">
    <property type="nucleotide sequence ID" value="NZ_SMKW01000027.1"/>
</dbReference>
<sequence>MTGTTMQALSTVTTAGVMVALLCTSIEIALRRQHGMPLRSLRPLPWLALAAMDFVAVYLLQLSTAWVPQGFLVLSMLFGGLIGINIVWVLAWRRGRRKAPENAAVLDSFEVGEGDRDDLR</sequence>
<dbReference type="AlphaFoldDB" id="A0A4V6PDX0"/>
<name>A0A4V6PDX0_9PSEU</name>
<feature type="transmembrane region" description="Helical" evidence="1">
    <location>
        <begin position="66"/>
        <end position="91"/>
    </location>
</feature>
<gene>
    <name evidence="2" type="ORF">E1288_21040</name>
</gene>
<evidence type="ECO:0000256" key="1">
    <source>
        <dbReference type="SAM" id="Phobius"/>
    </source>
</evidence>
<feature type="transmembrane region" description="Helical" evidence="1">
    <location>
        <begin position="41"/>
        <end position="60"/>
    </location>
</feature>
<accession>A0A4V6PDX0</accession>
<proteinExistence type="predicted"/>
<feature type="transmembrane region" description="Helical" evidence="1">
    <location>
        <begin position="6"/>
        <end position="29"/>
    </location>
</feature>
<comment type="caution">
    <text evidence="2">The sequence shown here is derived from an EMBL/GenBank/DDBJ whole genome shotgun (WGS) entry which is preliminary data.</text>
</comment>
<keyword evidence="1" id="KW-0472">Membrane</keyword>